<evidence type="ECO:0000313" key="2">
    <source>
        <dbReference type="Proteomes" id="UP001501734"/>
    </source>
</evidence>
<evidence type="ECO:0008006" key="3">
    <source>
        <dbReference type="Google" id="ProtNLM"/>
    </source>
</evidence>
<dbReference type="EMBL" id="BAABDL010000073">
    <property type="protein sequence ID" value="GAA4069449.1"/>
    <property type="molecule type" value="Genomic_DNA"/>
</dbReference>
<accession>A0ABP7VKU6</accession>
<evidence type="ECO:0000313" key="1">
    <source>
        <dbReference type="EMBL" id="GAA4069449.1"/>
    </source>
</evidence>
<organism evidence="1 2">
    <name type="scientific">Amphibacillus indicireducens</name>
    <dbReference type="NCBI Taxonomy" id="1076330"/>
    <lineage>
        <taxon>Bacteria</taxon>
        <taxon>Bacillati</taxon>
        <taxon>Bacillota</taxon>
        <taxon>Bacilli</taxon>
        <taxon>Bacillales</taxon>
        <taxon>Bacillaceae</taxon>
        <taxon>Amphibacillus</taxon>
    </lineage>
</organism>
<keyword evidence="2" id="KW-1185">Reference proteome</keyword>
<dbReference type="RefSeq" id="WP_344911695.1">
    <property type="nucleotide sequence ID" value="NZ_BAABDL010000073.1"/>
</dbReference>
<dbReference type="Proteomes" id="UP001501734">
    <property type="component" value="Unassembled WGS sequence"/>
</dbReference>
<proteinExistence type="predicted"/>
<sequence>MRLTQLQAEESVNELPFQDLINQNLTDSVTYLIKHQERIIGFVELEQLEKGTYKLTKFVVTKLDHSEQLIEIFYHILEKVDRQDADHLLVETKEEPLIELLNLLGFKRWTTATDTLGYSYS</sequence>
<protein>
    <recommendedName>
        <fullName evidence="3">N-acetyltransferase domain-containing protein</fullName>
    </recommendedName>
</protein>
<name>A0ABP7VKU6_9BACI</name>
<gene>
    <name evidence="1" type="ORF">GCM10022410_14210</name>
</gene>
<comment type="caution">
    <text evidence="1">The sequence shown here is derived from an EMBL/GenBank/DDBJ whole genome shotgun (WGS) entry which is preliminary data.</text>
</comment>
<reference evidence="2" key="1">
    <citation type="journal article" date="2019" name="Int. J. Syst. Evol. Microbiol.">
        <title>The Global Catalogue of Microorganisms (GCM) 10K type strain sequencing project: providing services to taxonomists for standard genome sequencing and annotation.</title>
        <authorList>
            <consortium name="The Broad Institute Genomics Platform"/>
            <consortium name="The Broad Institute Genome Sequencing Center for Infectious Disease"/>
            <person name="Wu L."/>
            <person name="Ma J."/>
        </authorList>
    </citation>
    <scope>NUCLEOTIDE SEQUENCE [LARGE SCALE GENOMIC DNA]</scope>
    <source>
        <strain evidence="2">JCM 17250</strain>
    </source>
</reference>